<name>A0AAQ3MEF3_SYNEL</name>
<sequence length="53" mass="5787">MLQRLRFPLSHYQPSLQVSEPDLSKAIALDAIPQSSIVALPSGKGTQAQDIRL</sequence>
<evidence type="ECO:0000313" key="1">
    <source>
        <dbReference type="EMBL" id="WVS92304.1"/>
    </source>
</evidence>
<evidence type="ECO:0000313" key="2">
    <source>
        <dbReference type="Proteomes" id="UP000267249"/>
    </source>
</evidence>
<gene>
    <name evidence="1" type="ORF">DOP62_13505</name>
</gene>
<reference evidence="1 2" key="1">
    <citation type="journal article" date="2018" name="Sci. Rep.">
        <title>Genome Features and Biochemical Characteristics of a Robust, Fast Growing and Naturally Transformable Cyanobacterium Synechococcus elongatus PCC 11801 Isolated from India.</title>
        <authorList>
            <person name="Jaiswal D."/>
            <person name="Sengupta A."/>
            <person name="Sohoni S."/>
            <person name="Sengupta S."/>
            <person name="Phadnavis A.G."/>
            <person name="Pakrasi H.B."/>
            <person name="Wangikar P.P."/>
        </authorList>
    </citation>
    <scope>NUCLEOTIDE SEQUENCE [LARGE SCALE GENOMIC DNA]</scope>
    <source>
        <strain evidence="1 2">PCC 11801</strain>
    </source>
</reference>
<dbReference type="AlphaFoldDB" id="A0AAQ3MEF3"/>
<dbReference type="EMBL" id="CP030139">
    <property type="protein sequence ID" value="WVS92304.1"/>
    <property type="molecule type" value="Genomic_DNA"/>
</dbReference>
<accession>A0AAQ3MEF3</accession>
<protein>
    <submittedName>
        <fullName evidence="1">Uncharacterized protein</fullName>
    </submittedName>
</protein>
<dbReference type="RefSeq" id="WP_261790102.1">
    <property type="nucleotide sequence ID" value="NZ_CP030139.2"/>
</dbReference>
<proteinExistence type="predicted"/>
<organism evidence="1 2">
    <name type="scientific">Synechococcus elongatus PCC 11801</name>
    <dbReference type="NCBI Taxonomy" id="2219813"/>
    <lineage>
        <taxon>Bacteria</taxon>
        <taxon>Bacillati</taxon>
        <taxon>Cyanobacteriota</taxon>
        <taxon>Cyanophyceae</taxon>
        <taxon>Synechococcales</taxon>
        <taxon>Synechococcaceae</taxon>
        <taxon>Synechococcus</taxon>
    </lineage>
</organism>
<dbReference type="Proteomes" id="UP000267249">
    <property type="component" value="Chromosome"/>
</dbReference>